<protein>
    <recommendedName>
        <fullName evidence="1">BTB domain-containing protein</fullName>
    </recommendedName>
</protein>
<dbReference type="EMBL" id="JAGTJR010000010">
    <property type="protein sequence ID" value="KAH7053087.1"/>
    <property type="molecule type" value="Genomic_DNA"/>
</dbReference>
<organism evidence="2 3">
    <name type="scientific">Macrophomina phaseolina</name>
    <dbReference type="NCBI Taxonomy" id="35725"/>
    <lineage>
        <taxon>Eukaryota</taxon>
        <taxon>Fungi</taxon>
        <taxon>Dikarya</taxon>
        <taxon>Ascomycota</taxon>
        <taxon>Pezizomycotina</taxon>
        <taxon>Dothideomycetes</taxon>
        <taxon>Dothideomycetes incertae sedis</taxon>
        <taxon>Botryosphaeriales</taxon>
        <taxon>Botryosphaeriaceae</taxon>
        <taxon>Macrophomina</taxon>
    </lineage>
</organism>
<accession>A0ABQ8GE32</accession>
<dbReference type="InterPro" id="IPR000210">
    <property type="entry name" value="BTB/POZ_dom"/>
</dbReference>
<proteinExistence type="predicted"/>
<dbReference type="Gene3D" id="3.30.710.10">
    <property type="entry name" value="Potassium Channel Kv1.1, Chain A"/>
    <property type="match status" value="1"/>
</dbReference>
<dbReference type="PANTHER" id="PTHR47843:SF2">
    <property type="entry name" value="BTB DOMAIN-CONTAINING PROTEIN"/>
    <property type="match status" value="1"/>
</dbReference>
<gene>
    <name evidence="2" type="ORF">B0J12DRAFT_739217</name>
</gene>
<reference evidence="2 3" key="1">
    <citation type="journal article" date="2021" name="Nat. Commun.">
        <title>Genetic determinants of endophytism in the Arabidopsis root mycobiome.</title>
        <authorList>
            <person name="Mesny F."/>
            <person name="Miyauchi S."/>
            <person name="Thiergart T."/>
            <person name="Pickel B."/>
            <person name="Atanasova L."/>
            <person name="Karlsson M."/>
            <person name="Huettel B."/>
            <person name="Barry K.W."/>
            <person name="Haridas S."/>
            <person name="Chen C."/>
            <person name="Bauer D."/>
            <person name="Andreopoulos W."/>
            <person name="Pangilinan J."/>
            <person name="LaButti K."/>
            <person name="Riley R."/>
            <person name="Lipzen A."/>
            <person name="Clum A."/>
            <person name="Drula E."/>
            <person name="Henrissat B."/>
            <person name="Kohler A."/>
            <person name="Grigoriev I.V."/>
            <person name="Martin F.M."/>
            <person name="Hacquard S."/>
        </authorList>
    </citation>
    <scope>NUCLEOTIDE SEQUENCE [LARGE SCALE GENOMIC DNA]</scope>
    <source>
        <strain evidence="2 3">MPI-SDFR-AT-0080</strain>
    </source>
</reference>
<evidence type="ECO:0000259" key="1">
    <source>
        <dbReference type="PROSITE" id="PS50097"/>
    </source>
</evidence>
<dbReference type="PROSITE" id="PS50097">
    <property type="entry name" value="BTB"/>
    <property type="match status" value="1"/>
</dbReference>
<keyword evidence="3" id="KW-1185">Reference proteome</keyword>
<name>A0ABQ8GE32_9PEZI</name>
<evidence type="ECO:0000313" key="2">
    <source>
        <dbReference type="EMBL" id="KAH7053087.1"/>
    </source>
</evidence>
<feature type="domain" description="BTB" evidence="1">
    <location>
        <begin position="8"/>
        <end position="70"/>
    </location>
</feature>
<dbReference type="SUPFAM" id="SSF54695">
    <property type="entry name" value="POZ domain"/>
    <property type="match status" value="1"/>
</dbReference>
<dbReference type="PANTHER" id="PTHR47843">
    <property type="entry name" value="BTB DOMAIN-CONTAINING PROTEIN-RELATED"/>
    <property type="match status" value="1"/>
</dbReference>
<evidence type="ECO:0000313" key="3">
    <source>
        <dbReference type="Proteomes" id="UP000774617"/>
    </source>
</evidence>
<dbReference type="InterPro" id="IPR011333">
    <property type="entry name" value="SKP1/BTB/POZ_sf"/>
</dbReference>
<dbReference type="Proteomes" id="UP000774617">
    <property type="component" value="Unassembled WGS sequence"/>
</dbReference>
<comment type="caution">
    <text evidence="2">The sequence shown here is derived from an EMBL/GenBank/DDBJ whole genome shotgun (WGS) entry which is preliminary data.</text>
</comment>
<sequence length="198" mass="22323">MNLLTSPCAVATVSSGDGQKTFYLHEALLCYESERFVKQLTSGFSESATRTISECEEDPDLFACFVEYFYRDAWVNNHDIVHDSDYVMLAQLYSLGERLGADRFQEPELPECASEDPVRELVCWYAAARLSTLRDYPTFRHMLVDVPDMGRFLCLRAGNCTSSRPNNGIGTPSLRFKTEEDLELPTEQEETSGGASGW</sequence>
<dbReference type="Pfam" id="PF00651">
    <property type="entry name" value="BTB"/>
    <property type="match status" value="1"/>
</dbReference>